<dbReference type="EMBL" id="LAZR01003894">
    <property type="protein sequence ID" value="KKN13701.1"/>
    <property type="molecule type" value="Genomic_DNA"/>
</dbReference>
<protein>
    <recommendedName>
        <fullName evidence="1">Homing endonuclease LAGLIDADG domain-containing protein</fullName>
    </recommendedName>
</protein>
<dbReference type="Pfam" id="PF14528">
    <property type="entry name" value="LAGLIDADG_3"/>
    <property type="match status" value="1"/>
</dbReference>
<evidence type="ECO:0000259" key="1">
    <source>
        <dbReference type="Pfam" id="PF14528"/>
    </source>
</evidence>
<proteinExistence type="predicted"/>
<dbReference type="Gene3D" id="3.10.28.10">
    <property type="entry name" value="Homing endonucleases"/>
    <property type="match status" value="1"/>
</dbReference>
<accession>A0A0F9QKM5</accession>
<organism evidence="2">
    <name type="scientific">marine sediment metagenome</name>
    <dbReference type="NCBI Taxonomy" id="412755"/>
    <lineage>
        <taxon>unclassified sequences</taxon>
        <taxon>metagenomes</taxon>
        <taxon>ecological metagenomes</taxon>
    </lineage>
</organism>
<reference evidence="2" key="1">
    <citation type="journal article" date="2015" name="Nature">
        <title>Complex archaea that bridge the gap between prokaryotes and eukaryotes.</title>
        <authorList>
            <person name="Spang A."/>
            <person name="Saw J.H."/>
            <person name="Jorgensen S.L."/>
            <person name="Zaremba-Niedzwiedzka K."/>
            <person name="Martijn J."/>
            <person name="Lind A.E."/>
            <person name="van Eijk R."/>
            <person name="Schleper C."/>
            <person name="Guy L."/>
            <person name="Ettema T.J."/>
        </authorList>
    </citation>
    <scope>NUCLEOTIDE SEQUENCE</scope>
</reference>
<gene>
    <name evidence="2" type="ORF">LCGC14_1003700</name>
</gene>
<evidence type="ECO:0000313" key="2">
    <source>
        <dbReference type="EMBL" id="KKN13701.1"/>
    </source>
</evidence>
<sequence>MALSPLTESLQEIFLDPYLETIVGDVVAKAGGDVFAQVLISSFVEGGRETLTGSMSQFIFGRSSNNPIISTHHQFQEIHATSETATRNAIENQESFIQIKPKLSSVIKTGASLLLATALVGFGGPMFFGASLVAGVSAIRSFSKGLVLKTVIHNIVSQKLPSDYYITADPSNRIFSEGFQDTEVTLPIDRPTPSQEMIENTIKLRLGRNLFGIFINQYSERPIHFMTPDGKIDNVLKDARRESRLASDSYSTLELIEDLRNEIQTFSEELALLFPERLVQSYRKYTHKSLSHLIERADEYVSMYIISPGRKDSDYVISEKIMTLLEEKIAERLGAKALGCMYLIEKYKNREIDILQFIKKLEAELGRVSGDIGVTDTELSLILAGTRGFIKHIKGRITSPRHKGYNLDYKFSKERLEQFRGFIQDFSGGRAIKAIERINKFELLNPDLKEYSGEQVTITNPNFFKNLKTNPAVSYWYGFLRADGSISVRYRISIELSVKDKDRLIQFADAVGLDRTRIKERIRYHRYKGDLKGYTSAYIQFESKSMHNDLVETKFQSSKSVVKSVPNYVKESLSEAKKISNQWWTTSQGKIALSFLLGFYDGDGHYKGGKSAVIYSASKMFLEDVKKVFGIKNRVLTSRVPGETAWIFDREYTSKGFYSLSLGPRLFDMMMDSYYNSMKRKRPSADTNLQNFLGDLT</sequence>
<dbReference type="InterPro" id="IPR004860">
    <property type="entry name" value="LAGLIDADG_dom"/>
</dbReference>
<dbReference type="InterPro" id="IPR027434">
    <property type="entry name" value="Homing_endonucl"/>
</dbReference>
<feature type="domain" description="Homing endonuclease LAGLIDADG" evidence="1">
    <location>
        <begin position="593"/>
        <end position="638"/>
    </location>
</feature>
<name>A0A0F9QKM5_9ZZZZ</name>
<comment type="caution">
    <text evidence="2">The sequence shown here is derived from an EMBL/GenBank/DDBJ whole genome shotgun (WGS) entry which is preliminary data.</text>
</comment>
<dbReference type="AlphaFoldDB" id="A0A0F9QKM5"/>
<dbReference type="SUPFAM" id="SSF55608">
    <property type="entry name" value="Homing endonucleases"/>
    <property type="match status" value="1"/>
</dbReference>
<dbReference type="GO" id="GO:0004519">
    <property type="term" value="F:endonuclease activity"/>
    <property type="evidence" value="ECO:0007669"/>
    <property type="project" value="InterPro"/>
</dbReference>